<keyword evidence="6" id="KW-1185">Reference proteome</keyword>
<evidence type="ECO:0000256" key="2">
    <source>
        <dbReference type="ARBA" id="ARBA00009370"/>
    </source>
</evidence>
<keyword evidence="3 5" id="KW-0378">Hydrolase</keyword>
<dbReference type="EC" id="3.4.21.89" evidence="3"/>
<comment type="similarity">
    <text evidence="2 3">Belongs to the peptidase S26 family.</text>
</comment>
<dbReference type="InterPro" id="IPR000223">
    <property type="entry name" value="Pept_S26A_signal_pept_1"/>
</dbReference>
<dbReference type="InterPro" id="IPR019533">
    <property type="entry name" value="Peptidase_S26"/>
</dbReference>
<evidence type="ECO:0000256" key="1">
    <source>
        <dbReference type="ARBA" id="ARBA00004401"/>
    </source>
</evidence>
<comment type="catalytic activity">
    <reaction evidence="3">
        <text>Cleavage of hydrophobic, N-terminal signal or leader sequences from secreted and periplasmic proteins.</text>
        <dbReference type="EC" id="3.4.21.89"/>
    </reaction>
</comment>
<dbReference type="PANTHER" id="PTHR43390:SF1">
    <property type="entry name" value="CHLOROPLAST PROCESSING PEPTIDASE"/>
    <property type="match status" value="1"/>
</dbReference>
<dbReference type="EMBL" id="JBHUPG010000019">
    <property type="protein sequence ID" value="MFD2912405.1"/>
    <property type="molecule type" value="Genomic_DNA"/>
</dbReference>
<dbReference type="Pfam" id="PF10502">
    <property type="entry name" value="Peptidase_S26"/>
    <property type="match status" value="1"/>
</dbReference>
<reference evidence="6" key="1">
    <citation type="journal article" date="2019" name="Int. J. Syst. Evol. Microbiol.">
        <title>The Global Catalogue of Microorganisms (GCM) 10K type strain sequencing project: providing services to taxonomists for standard genome sequencing and annotation.</title>
        <authorList>
            <consortium name="The Broad Institute Genomics Platform"/>
            <consortium name="The Broad Institute Genome Sequencing Center for Infectious Disease"/>
            <person name="Wu L."/>
            <person name="Ma J."/>
        </authorList>
    </citation>
    <scope>NUCLEOTIDE SEQUENCE [LARGE SCALE GENOMIC DNA]</scope>
    <source>
        <strain evidence="6">KCTC 13528</strain>
    </source>
</reference>
<dbReference type="Proteomes" id="UP001597561">
    <property type="component" value="Unassembled WGS sequence"/>
</dbReference>
<feature type="domain" description="Peptidase S26" evidence="4">
    <location>
        <begin position="122"/>
        <end position="267"/>
    </location>
</feature>
<keyword evidence="3" id="KW-0645">Protease</keyword>
<organism evidence="5 6">
    <name type="scientific">Jeotgalibacillus terrae</name>
    <dbReference type="NCBI Taxonomy" id="587735"/>
    <lineage>
        <taxon>Bacteria</taxon>
        <taxon>Bacillati</taxon>
        <taxon>Bacillota</taxon>
        <taxon>Bacilli</taxon>
        <taxon>Bacillales</taxon>
        <taxon>Caryophanaceae</taxon>
        <taxon>Jeotgalibacillus</taxon>
    </lineage>
</organism>
<gene>
    <name evidence="5" type="primary">lepB</name>
    <name evidence="5" type="ORF">ACFS5P_11005</name>
</gene>
<proteinExistence type="inferred from homology"/>
<keyword evidence="3" id="KW-0472">Membrane</keyword>
<dbReference type="GO" id="GO:0009003">
    <property type="term" value="F:signal peptidase activity"/>
    <property type="evidence" value="ECO:0007669"/>
    <property type="project" value="UniProtKB-EC"/>
</dbReference>
<keyword evidence="3" id="KW-0812">Transmembrane</keyword>
<comment type="subcellular location">
    <subcellularLocation>
        <location evidence="1">Cell membrane</location>
        <topology evidence="1">Single-pass type II membrane protein</topology>
    </subcellularLocation>
    <subcellularLocation>
        <location evidence="3">Membrane</location>
        <topology evidence="3">Single-pass type II membrane protein</topology>
    </subcellularLocation>
</comment>
<dbReference type="NCBIfam" id="TIGR02227">
    <property type="entry name" value="sigpep_I_bact"/>
    <property type="match status" value="1"/>
</dbReference>
<accession>A0ABW5ZHF1</accession>
<feature type="transmembrane region" description="Helical" evidence="3">
    <location>
        <begin position="41"/>
        <end position="62"/>
    </location>
</feature>
<sequence>MDKYKKEIDGMIGREPRFTDELADRILTRAKKSNRRFPPHLRTGLAAAIVFAGMSVVTFTMLSDNLNGPGQEDVSHVQPESVITDMETSEDVPLVEPTETSLLVDWGLDSMDRGDHHYMTSIQNRQLVVETDGYHLTRGTVIYFKTPESLLKQNPQVGAYQIARVVGVPGETVEISDGKVYIDDQRLETFYGEAHNTGMTHEELLQIDRPDNSNDYSTEAWYEYFSTDMSAVTVNEDSLFVLVDNWWRGYDSRDFGLLKHGDVTGVVMGYEK</sequence>
<name>A0ABW5ZHF1_9BACL</name>
<protein>
    <recommendedName>
        <fullName evidence="3">Signal peptidase I</fullName>
        <ecNumber evidence="3">3.4.21.89</ecNumber>
    </recommendedName>
</protein>
<dbReference type="Gene3D" id="2.10.109.10">
    <property type="entry name" value="Umud Fragment, subunit A"/>
    <property type="match status" value="1"/>
</dbReference>
<dbReference type="RefSeq" id="WP_204728951.1">
    <property type="nucleotide sequence ID" value="NZ_JAFBDK010000005.1"/>
</dbReference>
<evidence type="ECO:0000256" key="3">
    <source>
        <dbReference type="RuleBase" id="RU362042"/>
    </source>
</evidence>
<evidence type="ECO:0000313" key="6">
    <source>
        <dbReference type="Proteomes" id="UP001597561"/>
    </source>
</evidence>
<dbReference type="PANTHER" id="PTHR43390">
    <property type="entry name" value="SIGNAL PEPTIDASE I"/>
    <property type="match status" value="1"/>
</dbReference>
<evidence type="ECO:0000313" key="5">
    <source>
        <dbReference type="EMBL" id="MFD2912405.1"/>
    </source>
</evidence>
<keyword evidence="3" id="KW-1133">Transmembrane helix</keyword>
<dbReference type="InterPro" id="IPR036286">
    <property type="entry name" value="LexA/Signal_pep-like_sf"/>
</dbReference>
<evidence type="ECO:0000259" key="4">
    <source>
        <dbReference type="Pfam" id="PF10502"/>
    </source>
</evidence>
<dbReference type="SUPFAM" id="SSF51306">
    <property type="entry name" value="LexA/Signal peptidase"/>
    <property type="match status" value="1"/>
</dbReference>
<comment type="caution">
    <text evidence="5">The sequence shown here is derived from an EMBL/GenBank/DDBJ whole genome shotgun (WGS) entry which is preliminary data.</text>
</comment>